<keyword evidence="4 8" id="KW-0812">Transmembrane</keyword>
<dbReference type="EMBL" id="CP018799">
    <property type="protein sequence ID" value="ATX79809.1"/>
    <property type="molecule type" value="Genomic_DNA"/>
</dbReference>
<feature type="domain" description="Ammonium transporter AmtB-like" evidence="9">
    <location>
        <begin position="41"/>
        <end position="423"/>
    </location>
</feature>
<dbReference type="PANTHER" id="PTHR11730">
    <property type="entry name" value="AMMONIUM TRANSPORTER"/>
    <property type="match status" value="1"/>
</dbReference>
<dbReference type="InterPro" id="IPR024041">
    <property type="entry name" value="NH4_transpt_AmtB-like_dom"/>
</dbReference>
<protein>
    <submittedName>
        <fullName evidence="10">Ammonium transporter</fullName>
    </submittedName>
</protein>
<evidence type="ECO:0000256" key="7">
    <source>
        <dbReference type="ARBA" id="ARBA00023177"/>
    </source>
</evidence>
<feature type="transmembrane region" description="Helical" evidence="8">
    <location>
        <begin position="343"/>
        <end position="362"/>
    </location>
</feature>
<evidence type="ECO:0000256" key="5">
    <source>
        <dbReference type="ARBA" id="ARBA00022989"/>
    </source>
</evidence>
<gene>
    <name evidence="10" type="ORF">Ga0123461_1395</name>
</gene>
<dbReference type="Proteomes" id="UP000231701">
    <property type="component" value="Chromosome"/>
</dbReference>
<keyword evidence="7" id="KW-0924">Ammonia transport</keyword>
<dbReference type="Pfam" id="PF00909">
    <property type="entry name" value="Ammonium_transp"/>
    <property type="match status" value="1"/>
</dbReference>
<feature type="transmembrane region" description="Helical" evidence="8">
    <location>
        <begin position="374"/>
        <end position="399"/>
    </location>
</feature>
<evidence type="ECO:0000259" key="9">
    <source>
        <dbReference type="Pfam" id="PF00909"/>
    </source>
</evidence>
<evidence type="ECO:0000256" key="6">
    <source>
        <dbReference type="ARBA" id="ARBA00023136"/>
    </source>
</evidence>
<evidence type="ECO:0000313" key="10">
    <source>
        <dbReference type="EMBL" id="ATX79809.1"/>
    </source>
</evidence>
<keyword evidence="3" id="KW-0813">Transport</keyword>
<dbReference type="InterPro" id="IPR029020">
    <property type="entry name" value="Ammonium/urea_transptr"/>
</dbReference>
<accession>A0A2K8L0S1</accession>
<dbReference type="AlphaFoldDB" id="A0A2K8L0S1"/>
<proteinExistence type="inferred from homology"/>
<organism evidence="10 11">
    <name type="scientific">Mariprofundus aestuarium</name>
    <dbReference type="NCBI Taxonomy" id="1921086"/>
    <lineage>
        <taxon>Bacteria</taxon>
        <taxon>Pseudomonadati</taxon>
        <taxon>Pseudomonadota</taxon>
        <taxon>Candidatius Mariprofundia</taxon>
        <taxon>Mariprofundales</taxon>
        <taxon>Mariprofundaceae</taxon>
        <taxon>Mariprofundus</taxon>
    </lineage>
</organism>
<feature type="transmembrane region" description="Helical" evidence="8">
    <location>
        <begin position="80"/>
        <end position="102"/>
    </location>
</feature>
<keyword evidence="11" id="KW-1185">Reference proteome</keyword>
<comment type="subcellular location">
    <subcellularLocation>
        <location evidence="1">Membrane</location>
        <topology evidence="1">Multi-pass membrane protein</topology>
    </subcellularLocation>
</comment>
<dbReference type="GO" id="GO:0097272">
    <property type="term" value="P:ammonium homeostasis"/>
    <property type="evidence" value="ECO:0007669"/>
    <property type="project" value="TreeGrafter"/>
</dbReference>
<dbReference type="PANTHER" id="PTHR11730:SF89">
    <property type="entry name" value="AMMONIUM TRANSPORTER SLL0108-RELATED"/>
    <property type="match status" value="1"/>
</dbReference>
<evidence type="ECO:0000313" key="11">
    <source>
        <dbReference type="Proteomes" id="UP000231701"/>
    </source>
</evidence>
<evidence type="ECO:0000256" key="3">
    <source>
        <dbReference type="ARBA" id="ARBA00022448"/>
    </source>
</evidence>
<feature type="transmembrane region" description="Helical" evidence="8">
    <location>
        <begin position="190"/>
        <end position="211"/>
    </location>
</feature>
<dbReference type="GO" id="GO:0016020">
    <property type="term" value="C:membrane"/>
    <property type="evidence" value="ECO:0007669"/>
    <property type="project" value="UniProtKB-SubCell"/>
</dbReference>
<dbReference type="InterPro" id="IPR018047">
    <property type="entry name" value="Ammonium_transpt_CS"/>
</dbReference>
<feature type="transmembrane region" description="Helical" evidence="8">
    <location>
        <begin position="39"/>
        <end position="59"/>
    </location>
</feature>
<feature type="transmembrane region" description="Helical" evidence="8">
    <location>
        <begin position="289"/>
        <end position="307"/>
    </location>
</feature>
<feature type="transmembrane region" description="Helical" evidence="8">
    <location>
        <begin position="313"/>
        <end position="331"/>
    </location>
</feature>
<reference evidence="10 11" key="1">
    <citation type="submission" date="2016-12" db="EMBL/GenBank/DDBJ databases">
        <title>Isolation and genomic insights into novel planktonic Zetaproteobacteria from stratified waters of the Chesapeake Bay.</title>
        <authorList>
            <person name="McAllister S.M."/>
            <person name="Kato S."/>
            <person name="Chan C.S."/>
            <person name="Chiu B.K."/>
            <person name="Field E.K."/>
        </authorList>
    </citation>
    <scope>NUCLEOTIDE SEQUENCE [LARGE SCALE GENOMIC DNA]</scope>
    <source>
        <strain evidence="10 11">CP-5</strain>
    </source>
</reference>
<dbReference type="KEGG" id="maes:Ga0123461_1395"/>
<feature type="transmembrane region" description="Helical" evidence="8">
    <location>
        <begin position="122"/>
        <end position="139"/>
    </location>
</feature>
<dbReference type="SUPFAM" id="SSF111352">
    <property type="entry name" value="Ammonium transporter"/>
    <property type="match status" value="1"/>
</dbReference>
<evidence type="ECO:0000256" key="8">
    <source>
        <dbReference type="SAM" id="Phobius"/>
    </source>
</evidence>
<sequence length="434" mass="45110">MVCTEPLGKSAVYLLISKGNNSHYNQGVEFKMNTAGFDVFFLTMGAAMVLAMHAGFAFLEAGTVRKKNQVNALVRVITDFGLSTVAYFFIGFAVAYGINFFAPVSQLNSIGGISNGYEMVHFFFLLTFAAAIPAIISGGITERVRFWPNAMATVVLVALIYPFYEGMIWNGNFGYQAWLEANFGAAFHDFAGSVVVHAMGGCLALGAVVMLGARKGRYGRDGRVQAILPSNIPFLALGSWILCVGWFGFNVMSAGNVEGVSGLVAINSLLAMVGGLLAALVAGKNDPGFVHNGALAGLVAICAGSDIVHPIGALVIGVVAGAGFVMGFEFIQNKLKVDDVLGVVPLHGGAGAWGGVAAGVFGSTALGGAGGVTFMAQLVGTLTGVAIALAAGFVVYGVIKKVVGIRLSEEDEYMGADLAIHNISANPEQDMVNH</sequence>
<evidence type="ECO:0000256" key="2">
    <source>
        <dbReference type="ARBA" id="ARBA00005887"/>
    </source>
</evidence>
<comment type="similarity">
    <text evidence="2">Belongs to the ammonia transporter channel (TC 1.A.11.2) family.</text>
</comment>
<dbReference type="PROSITE" id="PS01219">
    <property type="entry name" value="AMMONIUM_TRANSP"/>
    <property type="match status" value="1"/>
</dbReference>
<evidence type="ECO:0000256" key="1">
    <source>
        <dbReference type="ARBA" id="ARBA00004141"/>
    </source>
</evidence>
<keyword evidence="5 8" id="KW-1133">Transmembrane helix</keyword>
<keyword evidence="6 8" id="KW-0472">Membrane</keyword>
<evidence type="ECO:0000256" key="4">
    <source>
        <dbReference type="ARBA" id="ARBA00022692"/>
    </source>
</evidence>
<feature type="transmembrane region" description="Helical" evidence="8">
    <location>
        <begin position="232"/>
        <end position="249"/>
    </location>
</feature>
<name>A0A2K8L0S1_MARES</name>
<dbReference type="Gene3D" id="1.10.3430.10">
    <property type="entry name" value="Ammonium transporter AmtB like domains"/>
    <property type="match status" value="1"/>
</dbReference>
<dbReference type="GO" id="GO:0008519">
    <property type="term" value="F:ammonium channel activity"/>
    <property type="evidence" value="ECO:0007669"/>
    <property type="project" value="InterPro"/>
</dbReference>
<feature type="transmembrane region" description="Helical" evidence="8">
    <location>
        <begin position="146"/>
        <end position="164"/>
    </location>
</feature>
<feature type="transmembrane region" description="Helical" evidence="8">
    <location>
        <begin position="261"/>
        <end position="282"/>
    </location>
</feature>